<evidence type="ECO:0000256" key="3">
    <source>
        <dbReference type="ARBA" id="ARBA00023082"/>
    </source>
</evidence>
<dbReference type="GO" id="GO:0003677">
    <property type="term" value="F:DNA binding"/>
    <property type="evidence" value="ECO:0007669"/>
    <property type="project" value="UniProtKB-KW"/>
</dbReference>
<evidence type="ECO:0000256" key="1">
    <source>
        <dbReference type="ARBA" id="ARBA00010641"/>
    </source>
</evidence>
<dbReference type="NCBIfam" id="TIGR02937">
    <property type="entry name" value="sigma70-ECF"/>
    <property type="match status" value="1"/>
</dbReference>
<dbReference type="AlphaFoldDB" id="A0A9D1J8C1"/>
<dbReference type="InterPro" id="IPR013324">
    <property type="entry name" value="RNA_pol_sigma_r3/r4-like"/>
</dbReference>
<dbReference type="InterPro" id="IPR014284">
    <property type="entry name" value="RNA_pol_sigma-70_dom"/>
</dbReference>
<evidence type="ECO:0000259" key="6">
    <source>
        <dbReference type="Pfam" id="PF04542"/>
    </source>
</evidence>
<dbReference type="Pfam" id="PF04542">
    <property type="entry name" value="Sigma70_r2"/>
    <property type="match status" value="1"/>
</dbReference>
<dbReference type="GO" id="GO:0006352">
    <property type="term" value="P:DNA-templated transcription initiation"/>
    <property type="evidence" value="ECO:0007669"/>
    <property type="project" value="InterPro"/>
</dbReference>
<dbReference type="SUPFAM" id="SSF88946">
    <property type="entry name" value="Sigma2 domain of RNA polymerase sigma factors"/>
    <property type="match status" value="1"/>
</dbReference>
<dbReference type="InterPro" id="IPR039425">
    <property type="entry name" value="RNA_pol_sigma-70-like"/>
</dbReference>
<dbReference type="GO" id="GO:0016987">
    <property type="term" value="F:sigma factor activity"/>
    <property type="evidence" value="ECO:0007669"/>
    <property type="project" value="UniProtKB-KW"/>
</dbReference>
<dbReference type="Gene3D" id="1.10.1740.10">
    <property type="match status" value="1"/>
</dbReference>
<dbReference type="InterPro" id="IPR013325">
    <property type="entry name" value="RNA_pol_sigma_r2"/>
</dbReference>
<dbReference type="PANTHER" id="PTHR43133:SF8">
    <property type="entry name" value="RNA POLYMERASE SIGMA FACTOR HI_1459-RELATED"/>
    <property type="match status" value="1"/>
</dbReference>
<dbReference type="PANTHER" id="PTHR43133">
    <property type="entry name" value="RNA POLYMERASE ECF-TYPE SIGMA FACTO"/>
    <property type="match status" value="1"/>
</dbReference>
<feature type="domain" description="RNA polymerase sigma-70 region 2" evidence="6">
    <location>
        <begin position="21"/>
        <end position="85"/>
    </location>
</feature>
<organism evidence="7 8">
    <name type="scientific">Candidatus Coproplasma avicola</name>
    <dbReference type="NCBI Taxonomy" id="2840744"/>
    <lineage>
        <taxon>Bacteria</taxon>
        <taxon>Bacillati</taxon>
        <taxon>Bacillota</taxon>
        <taxon>Clostridia</taxon>
        <taxon>Eubacteriales</taxon>
        <taxon>Candidatus Coproplasma</taxon>
    </lineage>
</organism>
<accession>A0A9D1J8C1</accession>
<sequence length="182" mass="20208">MTDNELIALFRGGDKAACEQLLNKYKPIVLRTARRFFLSGGETEDLVQEGMCGLYSAMQNFERGDFPSYAYACIKNRIADEVRRSSGAKNMALNSSLPIDGEAMGMASPEVSPEDELINSESRDELSDLMRRALSPFEYRVMSMYVDGATMSEMCLALGKNYKSIDNAISRSKNKLQKLLGG</sequence>
<comment type="similarity">
    <text evidence="1">Belongs to the sigma-70 factor family. ECF subfamily.</text>
</comment>
<evidence type="ECO:0000313" key="8">
    <source>
        <dbReference type="Proteomes" id="UP000823913"/>
    </source>
</evidence>
<evidence type="ECO:0000313" key="7">
    <source>
        <dbReference type="EMBL" id="HIR66529.1"/>
    </source>
</evidence>
<evidence type="ECO:0000256" key="2">
    <source>
        <dbReference type="ARBA" id="ARBA00023015"/>
    </source>
</evidence>
<protein>
    <submittedName>
        <fullName evidence="7">Sigma-70 family RNA polymerase sigma factor</fullName>
    </submittedName>
</protein>
<dbReference type="SUPFAM" id="SSF88659">
    <property type="entry name" value="Sigma3 and sigma4 domains of RNA polymerase sigma factors"/>
    <property type="match status" value="1"/>
</dbReference>
<name>A0A9D1J8C1_9FIRM</name>
<dbReference type="InterPro" id="IPR007627">
    <property type="entry name" value="RNA_pol_sigma70_r2"/>
</dbReference>
<keyword evidence="2" id="KW-0805">Transcription regulation</keyword>
<evidence type="ECO:0000256" key="5">
    <source>
        <dbReference type="ARBA" id="ARBA00023163"/>
    </source>
</evidence>
<proteinExistence type="inferred from homology"/>
<dbReference type="Proteomes" id="UP000823913">
    <property type="component" value="Unassembled WGS sequence"/>
</dbReference>
<keyword evidence="3" id="KW-0731">Sigma factor</keyword>
<gene>
    <name evidence="7" type="ORF">IAB94_00600</name>
</gene>
<comment type="caution">
    <text evidence="7">The sequence shown here is derived from an EMBL/GenBank/DDBJ whole genome shotgun (WGS) entry which is preliminary data.</text>
</comment>
<evidence type="ECO:0000256" key="4">
    <source>
        <dbReference type="ARBA" id="ARBA00023125"/>
    </source>
</evidence>
<reference evidence="7" key="1">
    <citation type="submission" date="2020-10" db="EMBL/GenBank/DDBJ databases">
        <authorList>
            <person name="Gilroy R."/>
        </authorList>
    </citation>
    <scope>NUCLEOTIDE SEQUENCE</scope>
    <source>
        <strain evidence="7">ChiW16-3235</strain>
    </source>
</reference>
<dbReference type="EMBL" id="DVHK01000013">
    <property type="protein sequence ID" value="HIR66529.1"/>
    <property type="molecule type" value="Genomic_DNA"/>
</dbReference>
<reference evidence="7" key="2">
    <citation type="journal article" date="2021" name="PeerJ">
        <title>Extensive microbial diversity within the chicken gut microbiome revealed by metagenomics and culture.</title>
        <authorList>
            <person name="Gilroy R."/>
            <person name="Ravi A."/>
            <person name="Getino M."/>
            <person name="Pursley I."/>
            <person name="Horton D.L."/>
            <person name="Alikhan N.F."/>
            <person name="Baker D."/>
            <person name="Gharbi K."/>
            <person name="Hall N."/>
            <person name="Watson M."/>
            <person name="Adriaenssens E.M."/>
            <person name="Foster-Nyarko E."/>
            <person name="Jarju S."/>
            <person name="Secka A."/>
            <person name="Antonio M."/>
            <person name="Oren A."/>
            <person name="Chaudhuri R.R."/>
            <person name="La Ragione R."/>
            <person name="Hildebrand F."/>
            <person name="Pallen M.J."/>
        </authorList>
    </citation>
    <scope>NUCLEOTIDE SEQUENCE</scope>
    <source>
        <strain evidence="7">ChiW16-3235</strain>
    </source>
</reference>
<keyword evidence="4" id="KW-0238">DNA-binding</keyword>
<keyword evidence="5" id="KW-0804">Transcription</keyword>